<dbReference type="RefSeq" id="XP_005847727.1">
    <property type="nucleotide sequence ID" value="XM_005847665.1"/>
</dbReference>
<accession>E1ZF84</accession>
<dbReference type="OrthoDB" id="302966at2759"/>
<dbReference type="GeneID" id="17355072"/>
<reference evidence="2 3" key="1">
    <citation type="journal article" date="2010" name="Plant Cell">
        <title>The Chlorella variabilis NC64A genome reveals adaptation to photosymbiosis, coevolution with viruses, and cryptic sex.</title>
        <authorList>
            <person name="Blanc G."/>
            <person name="Duncan G."/>
            <person name="Agarkova I."/>
            <person name="Borodovsky M."/>
            <person name="Gurnon J."/>
            <person name="Kuo A."/>
            <person name="Lindquist E."/>
            <person name="Lucas S."/>
            <person name="Pangilinan J."/>
            <person name="Polle J."/>
            <person name="Salamov A."/>
            <person name="Terry A."/>
            <person name="Yamada T."/>
            <person name="Dunigan D.D."/>
            <person name="Grigoriev I.V."/>
            <person name="Claverie J.M."/>
            <person name="Van Etten J.L."/>
        </authorList>
    </citation>
    <scope>NUCLEOTIDE SEQUENCE [LARGE SCALE GENOMIC DNA]</scope>
    <source>
        <strain evidence="2 3">NC64A</strain>
    </source>
</reference>
<evidence type="ECO:0000256" key="1">
    <source>
        <dbReference type="SAM" id="MobiDB-lite"/>
    </source>
</evidence>
<dbReference type="eggNOG" id="ENOG502R8RE">
    <property type="taxonomic scope" value="Eukaryota"/>
</dbReference>
<evidence type="ECO:0000313" key="3">
    <source>
        <dbReference type="Proteomes" id="UP000008141"/>
    </source>
</evidence>
<keyword evidence="3" id="KW-1185">Reference proteome</keyword>
<feature type="region of interest" description="Disordered" evidence="1">
    <location>
        <begin position="97"/>
        <end position="125"/>
    </location>
</feature>
<protein>
    <submittedName>
        <fullName evidence="2">Uncharacterized protein</fullName>
    </submittedName>
</protein>
<organism evidence="3">
    <name type="scientific">Chlorella variabilis</name>
    <name type="common">Green alga</name>
    <dbReference type="NCBI Taxonomy" id="554065"/>
    <lineage>
        <taxon>Eukaryota</taxon>
        <taxon>Viridiplantae</taxon>
        <taxon>Chlorophyta</taxon>
        <taxon>core chlorophytes</taxon>
        <taxon>Trebouxiophyceae</taxon>
        <taxon>Chlorellales</taxon>
        <taxon>Chlorellaceae</taxon>
        <taxon>Chlorella clade</taxon>
        <taxon>Chlorella</taxon>
    </lineage>
</organism>
<dbReference type="EMBL" id="GL433844">
    <property type="protein sequence ID" value="EFN55625.1"/>
    <property type="molecule type" value="Genomic_DNA"/>
</dbReference>
<dbReference type="OMA" id="AFGVVNF"/>
<dbReference type="STRING" id="554065.E1ZF84"/>
<dbReference type="Proteomes" id="UP000008141">
    <property type="component" value="Unassembled WGS sequence"/>
</dbReference>
<dbReference type="AlphaFoldDB" id="E1ZF84"/>
<proteinExistence type="predicted"/>
<name>E1ZF84_CHLVA</name>
<evidence type="ECO:0000313" key="2">
    <source>
        <dbReference type="EMBL" id="EFN55625.1"/>
    </source>
</evidence>
<sequence length="371" mass="41568">MAGLTSLASALRDIATPAGRLHAAGAVANHVYGASEPGHAASWRPRTYAENKSRYLWTDAFGVVNYITLAAETGQRVYLDQAAALITAVHDTLGKTRDGKRRLGGATDAEPTRGGLRIGKAHGEGHPDGDGQYFHYLTKWGFALNRMSLARGDDKYNRWAVQLMEAAHPHFVDGSGGREPRMWWKISIDMSRPLVNSEGNLDPFDGLVTYRLLQETAGDPSVLAAQIDDMERMVERKYRWYRSSDPLDLGEALWLAHWGLPGQPWAQLVTQRSLAALEELWGEGYFRQPEGWRLAFREFGSTLGVQVNELAGAEWRQRSGQLHQFWAQRLFTRDADITPVMFCSSLVPGAWSRQYGDKLRQLQRTLAAREE</sequence>
<dbReference type="KEGG" id="cvr:CHLNCDRAFT_133789"/>
<dbReference type="InParanoid" id="E1ZF84"/>
<gene>
    <name evidence="2" type="ORF">CHLNCDRAFT_133789</name>
</gene>